<feature type="domain" description="DJ-1/PfpI" evidence="4">
    <location>
        <begin position="25"/>
        <end position="168"/>
    </location>
</feature>
<dbReference type="InterPro" id="IPR029062">
    <property type="entry name" value="Class_I_gatase-like"/>
</dbReference>
<evidence type="ECO:0000313" key="5">
    <source>
        <dbReference type="EMBL" id="AQQ66643.1"/>
    </source>
</evidence>
<dbReference type="CDD" id="cd03141">
    <property type="entry name" value="GATase1_Hsp31_like"/>
    <property type="match status" value="1"/>
</dbReference>
<dbReference type="Gene3D" id="3.40.50.880">
    <property type="match status" value="1"/>
</dbReference>
<dbReference type="OrthoDB" id="9792284at2"/>
<dbReference type="Proteomes" id="UP000188219">
    <property type="component" value="Chromosome"/>
</dbReference>
<name>A0A1Q2M1R3_9GAMM</name>
<proteinExistence type="inferred from homology"/>
<dbReference type="GO" id="GO:0019243">
    <property type="term" value="P:methylglyoxal catabolic process to D-lactate via S-lactoyl-glutathione"/>
    <property type="evidence" value="ECO:0007669"/>
    <property type="project" value="TreeGrafter"/>
</dbReference>
<sequence>MTKILVIVTNSAKLGDAEDNGTYAPELTHALREFNDAGFSYDLASIQGGEAPIYGTDMDDPVNTTMLADGGLLSAMANTKRLADVNADDYHGVFYPGGFGLLNDLAHDKAAAAITAARYDAGAVVGAVCHGPAGLLEVTLANGSNIMSGKTVTCFTRREEEEFGTIDQIPFVLQDAISSKAGQFHEVDPWGENILVHERLVTGQNPASAGGVGQAMVKLLKS</sequence>
<dbReference type="GO" id="GO:0016740">
    <property type="term" value="F:transferase activity"/>
    <property type="evidence" value="ECO:0007669"/>
    <property type="project" value="UniProtKB-KW"/>
</dbReference>
<dbReference type="PANTHER" id="PTHR48094:SF11">
    <property type="entry name" value="GLUTATHIONE-INDEPENDENT GLYOXALASE HSP31-RELATED"/>
    <property type="match status" value="1"/>
</dbReference>
<dbReference type="InterPro" id="IPR050325">
    <property type="entry name" value="Prot/Nucl_acid_deglycase"/>
</dbReference>
<dbReference type="PANTHER" id="PTHR48094">
    <property type="entry name" value="PROTEIN/NUCLEIC ACID DEGLYCASE DJ-1-RELATED"/>
    <property type="match status" value="1"/>
</dbReference>
<dbReference type="KEGG" id="maga:Mag101_02510"/>
<dbReference type="Pfam" id="PF01965">
    <property type="entry name" value="DJ-1_PfpI"/>
    <property type="match status" value="1"/>
</dbReference>
<accession>A0A1Q2M1R3</accession>
<comment type="similarity">
    <text evidence="3">Belongs to the peptidase C56 family. HSP31-like subfamily.</text>
</comment>
<reference evidence="5" key="1">
    <citation type="submission" date="2017-02" db="EMBL/GenBank/DDBJ databases">
        <title>Genome of Microbulbifer agarilyticus GP101.</title>
        <authorList>
            <person name="Jung J."/>
            <person name="Bae S.S."/>
            <person name="Baek K."/>
        </authorList>
    </citation>
    <scope>NUCLEOTIDE SEQUENCE [LARGE SCALE GENOMIC DNA]</scope>
    <source>
        <strain evidence="5">GP101</strain>
    </source>
</reference>
<dbReference type="GO" id="GO:0005737">
    <property type="term" value="C:cytoplasm"/>
    <property type="evidence" value="ECO:0007669"/>
    <property type="project" value="TreeGrafter"/>
</dbReference>
<dbReference type="eggNOG" id="COG0693">
    <property type="taxonomic scope" value="Bacteria"/>
</dbReference>
<dbReference type="EMBL" id="CP019650">
    <property type="protein sequence ID" value="AQQ66643.1"/>
    <property type="molecule type" value="Genomic_DNA"/>
</dbReference>
<dbReference type="RefSeq" id="WP_077400322.1">
    <property type="nucleotide sequence ID" value="NZ_CP019650.1"/>
</dbReference>
<evidence type="ECO:0000259" key="4">
    <source>
        <dbReference type="Pfam" id="PF01965"/>
    </source>
</evidence>
<keyword evidence="1" id="KW-0346">Stress response</keyword>
<protein>
    <submittedName>
        <fullName evidence="5">Type 1 glutamine amidotransferase domain-containing protein</fullName>
    </submittedName>
</protein>
<keyword evidence="2" id="KW-0456">Lyase</keyword>
<keyword evidence="6" id="KW-1185">Reference proteome</keyword>
<dbReference type="STRING" id="260552.Mag101_02510"/>
<evidence type="ECO:0000313" key="6">
    <source>
        <dbReference type="Proteomes" id="UP000188219"/>
    </source>
</evidence>
<dbReference type="SUPFAM" id="SSF52317">
    <property type="entry name" value="Class I glutamine amidotransferase-like"/>
    <property type="match status" value="1"/>
</dbReference>
<evidence type="ECO:0000256" key="3">
    <source>
        <dbReference type="ARBA" id="ARBA00038493"/>
    </source>
</evidence>
<gene>
    <name evidence="5" type="ORF">Mag101_02510</name>
</gene>
<organism evidence="5 6">
    <name type="scientific">Microbulbifer agarilyticus</name>
    <dbReference type="NCBI Taxonomy" id="260552"/>
    <lineage>
        <taxon>Bacteria</taxon>
        <taxon>Pseudomonadati</taxon>
        <taxon>Pseudomonadota</taxon>
        <taxon>Gammaproteobacteria</taxon>
        <taxon>Cellvibrionales</taxon>
        <taxon>Microbulbiferaceae</taxon>
        <taxon>Microbulbifer</taxon>
    </lineage>
</organism>
<dbReference type="InterPro" id="IPR002818">
    <property type="entry name" value="DJ-1/PfpI"/>
</dbReference>
<keyword evidence="5" id="KW-0315">Glutamine amidotransferase</keyword>
<dbReference type="AlphaFoldDB" id="A0A1Q2M1R3"/>
<dbReference type="GO" id="GO:0019172">
    <property type="term" value="F:glyoxalase III activity"/>
    <property type="evidence" value="ECO:0007669"/>
    <property type="project" value="TreeGrafter"/>
</dbReference>
<evidence type="ECO:0000256" key="1">
    <source>
        <dbReference type="ARBA" id="ARBA00023016"/>
    </source>
</evidence>
<evidence type="ECO:0000256" key="2">
    <source>
        <dbReference type="ARBA" id="ARBA00023239"/>
    </source>
</evidence>